<dbReference type="PROSITE" id="PS51156">
    <property type="entry name" value="ELM2"/>
    <property type="match status" value="1"/>
</dbReference>
<protein>
    <recommendedName>
        <fullName evidence="2">ELM2 domain-containing protein</fullName>
    </recommendedName>
</protein>
<dbReference type="EMBL" id="SIDB01000001">
    <property type="protein sequence ID" value="KAI3437952.1"/>
    <property type="molecule type" value="Genomic_DNA"/>
</dbReference>
<reference evidence="3" key="1">
    <citation type="journal article" date="2019" name="Plant J.">
        <title>Chlorella vulgaris genome assembly and annotation reveals the molecular basis for metabolic acclimation to high light conditions.</title>
        <authorList>
            <person name="Cecchin M."/>
            <person name="Marcolungo L."/>
            <person name="Rossato M."/>
            <person name="Girolomoni L."/>
            <person name="Cosentino E."/>
            <person name="Cuine S."/>
            <person name="Li-Beisson Y."/>
            <person name="Delledonne M."/>
            <person name="Ballottari M."/>
        </authorList>
    </citation>
    <scope>NUCLEOTIDE SEQUENCE</scope>
    <source>
        <strain evidence="3">211/11P</strain>
    </source>
</reference>
<dbReference type="AlphaFoldDB" id="A0A9D4TY44"/>
<evidence type="ECO:0000313" key="4">
    <source>
        <dbReference type="Proteomes" id="UP001055712"/>
    </source>
</evidence>
<gene>
    <name evidence="3" type="ORF">D9Q98_000396</name>
</gene>
<accession>A0A9D4TY44</accession>
<reference evidence="3" key="2">
    <citation type="submission" date="2020-11" db="EMBL/GenBank/DDBJ databases">
        <authorList>
            <person name="Cecchin M."/>
            <person name="Marcolungo L."/>
            <person name="Rossato M."/>
            <person name="Girolomoni L."/>
            <person name="Cosentino E."/>
            <person name="Cuine S."/>
            <person name="Li-Beisson Y."/>
            <person name="Delledonne M."/>
            <person name="Ballottari M."/>
        </authorList>
    </citation>
    <scope>NUCLEOTIDE SEQUENCE</scope>
    <source>
        <strain evidence="3">211/11P</strain>
        <tissue evidence="3">Whole cell</tissue>
    </source>
</reference>
<name>A0A9D4TY44_CHLVU</name>
<evidence type="ECO:0000313" key="3">
    <source>
        <dbReference type="EMBL" id="KAI3437952.1"/>
    </source>
</evidence>
<keyword evidence="4" id="KW-1185">Reference proteome</keyword>
<feature type="domain" description="ELM2" evidence="2">
    <location>
        <begin position="64"/>
        <end position="84"/>
    </location>
</feature>
<comment type="caution">
    <text evidence="3">The sequence shown here is derived from an EMBL/GenBank/DDBJ whole genome shotgun (WGS) entry which is preliminary data.</text>
</comment>
<organism evidence="3 4">
    <name type="scientific">Chlorella vulgaris</name>
    <name type="common">Green alga</name>
    <dbReference type="NCBI Taxonomy" id="3077"/>
    <lineage>
        <taxon>Eukaryota</taxon>
        <taxon>Viridiplantae</taxon>
        <taxon>Chlorophyta</taxon>
        <taxon>core chlorophytes</taxon>
        <taxon>Trebouxiophyceae</taxon>
        <taxon>Chlorellales</taxon>
        <taxon>Chlorellaceae</taxon>
        <taxon>Chlorella clade</taxon>
        <taxon>Chlorella</taxon>
    </lineage>
</organism>
<sequence>MSKEGKKRPVGLVGEDSDGLQGNLASLAGQIDFFESAATLVQSEPSVKKPALGVHSLTQNTTHGKIRVGPDFQAVLPPLPQSKN</sequence>
<keyword evidence="1" id="KW-0539">Nucleus</keyword>
<evidence type="ECO:0000256" key="1">
    <source>
        <dbReference type="ARBA" id="ARBA00023242"/>
    </source>
</evidence>
<evidence type="ECO:0000259" key="2">
    <source>
        <dbReference type="PROSITE" id="PS51156"/>
    </source>
</evidence>
<dbReference type="OrthoDB" id="10432625at2759"/>
<dbReference type="InterPro" id="IPR000949">
    <property type="entry name" value="ELM2_dom"/>
</dbReference>
<dbReference type="Proteomes" id="UP001055712">
    <property type="component" value="Unassembled WGS sequence"/>
</dbReference>
<proteinExistence type="predicted"/>